<evidence type="ECO:0000256" key="3">
    <source>
        <dbReference type="ARBA" id="ARBA00022679"/>
    </source>
</evidence>
<gene>
    <name evidence="7" type="ORF">A8C75_15335</name>
</gene>
<dbReference type="InterPro" id="IPR029063">
    <property type="entry name" value="SAM-dependent_MTases_sf"/>
</dbReference>
<reference evidence="8" key="1">
    <citation type="submission" date="2016-05" db="EMBL/GenBank/DDBJ databases">
        <authorList>
            <person name="Baek K."/>
            <person name="Yang S.-J."/>
        </authorList>
    </citation>
    <scope>NUCLEOTIDE SEQUENCE [LARGE SCALE GENOMIC DNA]</scope>
    <source>
        <strain evidence="8">ST58-10</strain>
    </source>
</reference>
<dbReference type="EMBL" id="CP015839">
    <property type="protein sequence ID" value="ANG63717.1"/>
    <property type="molecule type" value="Genomic_DNA"/>
</dbReference>
<sequence>MKPTEFRLATELPHLADSVKTGWFNRLCVRILARWLARMEFGHLDLVLPDGQWIRVGNQDNPQVRAEVRLHSLRPLRRLLRGGQIGWAQGYMAGEWDSPDISALILWALGNEANFGRLDQGFALSAGLHRLSHLTRRNSRRGSRRNIAYHYDLGNDFYRLWLDPGMTYSSALFADPQQSLEQAQQNKYRRICDLLQLEPGQQVLEIGCGWGGFAETAARDYGSQVSGITLSQEQLAWSRERIAKQGLESQCSFSLTDYRDLDTRVDRIASIEMFEAVGEENWPEYFTQIKRSLKPGGLALLQIISIEDDRFDGYRRSADFIQRYIFPGGMLPSRARLQQEISHAGLELVQQEQFGEDYALTLTLWRDAFLQQWPQIEAQGFDERFKRMWLYYLGYCEGGFRHGAIDVGLYLIRAEQDATAAA</sequence>
<dbReference type="SUPFAM" id="SSF53335">
    <property type="entry name" value="S-adenosyl-L-methionine-dependent methyltransferases"/>
    <property type="match status" value="1"/>
</dbReference>
<dbReference type="GO" id="GO:0032259">
    <property type="term" value="P:methylation"/>
    <property type="evidence" value="ECO:0007669"/>
    <property type="project" value="UniProtKB-KW"/>
</dbReference>
<keyword evidence="8" id="KW-1185">Reference proteome</keyword>
<dbReference type="Gene3D" id="3.40.50.150">
    <property type="entry name" value="Vaccinia Virus protein VP39"/>
    <property type="match status" value="1"/>
</dbReference>
<dbReference type="OrthoDB" id="9782855at2"/>
<reference evidence="7 8" key="2">
    <citation type="journal article" date="2018" name="Int. J. Syst. Evol. Microbiol.">
        <title>Marinobacterium aestuarii sp. nov., a benzene-degrading marine bacterium isolated from estuary sediment.</title>
        <authorList>
            <person name="Bae S.S."/>
            <person name="Jung J."/>
            <person name="Chung D."/>
            <person name="Baek K."/>
        </authorList>
    </citation>
    <scope>NUCLEOTIDE SEQUENCE [LARGE SCALE GENOMIC DNA]</scope>
    <source>
        <strain evidence="7 8">ST58-10</strain>
    </source>
</reference>
<protein>
    <submittedName>
        <fullName evidence="7">Cyclopropane-fatty-acyl-phospholipid synthase</fullName>
    </submittedName>
</protein>
<name>A0A1A9F0Q4_9GAMM</name>
<organism evidence="7 8">
    <name type="scientific">Marinobacterium aestuarii</name>
    <dbReference type="NCBI Taxonomy" id="1821621"/>
    <lineage>
        <taxon>Bacteria</taxon>
        <taxon>Pseudomonadati</taxon>
        <taxon>Pseudomonadota</taxon>
        <taxon>Gammaproteobacteria</taxon>
        <taxon>Oceanospirillales</taxon>
        <taxon>Oceanospirillaceae</taxon>
        <taxon>Marinobacterium</taxon>
    </lineage>
</organism>
<evidence type="ECO:0000256" key="2">
    <source>
        <dbReference type="ARBA" id="ARBA00022603"/>
    </source>
</evidence>
<dbReference type="AlphaFoldDB" id="A0A1A9F0Q4"/>
<evidence type="ECO:0000256" key="1">
    <source>
        <dbReference type="ARBA" id="ARBA00010815"/>
    </source>
</evidence>
<dbReference type="Proteomes" id="UP000078070">
    <property type="component" value="Chromosome"/>
</dbReference>
<dbReference type="GO" id="GO:0008610">
    <property type="term" value="P:lipid biosynthetic process"/>
    <property type="evidence" value="ECO:0007669"/>
    <property type="project" value="InterPro"/>
</dbReference>
<dbReference type="KEGG" id="mars:A8C75_15335"/>
<dbReference type="InterPro" id="IPR050723">
    <property type="entry name" value="CFA/CMAS"/>
</dbReference>
<dbReference type="GO" id="GO:0008168">
    <property type="term" value="F:methyltransferase activity"/>
    <property type="evidence" value="ECO:0007669"/>
    <property type="project" value="UniProtKB-KW"/>
</dbReference>
<dbReference type="PANTHER" id="PTHR43667:SF2">
    <property type="entry name" value="FATTY ACID C-METHYL TRANSFERASE"/>
    <property type="match status" value="1"/>
</dbReference>
<keyword evidence="2" id="KW-0489">Methyltransferase</keyword>
<evidence type="ECO:0000313" key="7">
    <source>
        <dbReference type="EMBL" id="ANG63717.1"/>
    </source>
</evidence>
<feature type="active site" evidence="6">
    <location>
        <position position="396"/>
    </location>
</feature>
<evidence type="ECO:0000313" key="8">
    <source>
        <dbReference type="Proteomes" id="UP000078070"/>
    </source>
</evidence>
<comment type="similarity">
    <text evidence="1">Belongs to the CFA/CMAS family.</text>
</comment>
<dbReference type="STRING" id="1821621.A8C75_15335"/>
<keyword evidence="5" id="KW-0443">Lipid metabolism</keyword>
<dbReference type="Pfam" id="PF02353">
    <property type="entry name" value="CMAS"/>
    <property type="match status" value="1"/>
</dbReference>
<dbReference type="PIRSF" id="PIRSF003085">
    <property type="entry name" value="CMAS"/>
    <property type="match status" value="1"/>
</dbReference>
<accession>A0A1A9F0Q4</accession>
<keyword evidence="3" id="KW-0808">Transferase</keyword>
<evidence type="ECO:0000256" key="6">
    <source>
        <dbReference type="PIRSR" id="PIRSR003085-1"/>
    </source>
</evidence>
<dbReference type="CDD" id="cd02440">
    <property type="entry name" value="AdoMet_MTases"/>
    <property type="match status" value="1"/>
</dbReference>
<dbReference type="InterPro" id="IPR003333">
    <property type="entry name" value="CMAS"/>
</dbReference>
<dbReference type="RefSeq" id="WP_067384267.1">
    <property type="nucleotide sequence ID" value="NZ_CP015839.1"/>
</dbReference>
<keyword evidence="4" id="KW-0949">S-adenosyl-L-methionine</keyword>
<dbReference type="PANTHER" id="PTHR43667">
    <property type="entry name" value="CYCLOPROPANE-FATTY-ACYL-PHOSPHOLIPID SYNTHASE"/>
    <property type="match status" value="1"/>
</dbReference>
<proteinExistence type="inferred from homology"/>
<evidence type="ECO:0000256" key="4">
    <source>
        <dbReference type="ARBA" id="ARBA00022691"/>
    </source>
</evidence>
<evidence type="ECO:0000256" key="5">
    <source>
        <dbReference type="ARBA" id="ARBA00023098"/>
    </source>
</evidence>